<evidence type="ECO:0000259" key="2">
    <source>
        <dbReference type="Pfam" id="PF01370"/>
    </source>
</evidence>
<dbReference type="Proteomes" id="UP000282977">
    <property type="component" value="Unassembled WGS sequence"/>
</dbReference>
<proteinExistence type="predicted"/>
<dbReference type="Gene3D" id="3.40.50.720">
    <property type="entry name" value="NAD(P)-binding Rossmann-like Domain"/>
    <property type="match status" value="1"/>
</dbReference>
<feature type="region of interest" description="Disordered" evidence="1">
    <location>
        <begin position="342"/>
        <end position="367"/>
    </location>
</feature>
<dbReference type="GO" id="GO:0005737">
    <property type="term" value="C:cytoplasm"/>
    <property type="evidence" value="ECO:0007669"/>
    <property type="project" value="TreeGrafter"/>
</dbReference>
<dbReference type="CDD" id="cd05228">
    <property type="entry name" value="AR_FR_like_1_SDR_e"/>
    <property type="match status" value="1"/>
</dbReference>
<organism evidence="3 4">
    <name type="scientific">Sphingobium algorifonticola</name>
    <dbReference type="NCBI Taxonomy" id="2008318"/>
    <lineage>
        <taxon>Bacteria</taxon>
        <taxon>Pseudomonadati</taxon>
        <taxon>Pseudomonadota</taxon>
        <taxon>Alphaproteobacteria</taxon>
        <taxon>Sphingomonadales</taxon>
        <taxon>Sphingomonadaceae</taxon>
        <taxon>Sphingobium</taxon>
    </lineage>
</organism>
<evidence type="ECO:0000256" key="1">
    <source>
        <dbReference type="SAM" id="MobiDB-lite"/>
    </source>
</evidence>
<dbReference type="SUPFAM" id="SSF51735">
    <property type="entry name" value="NAD(P)-binding Rossmann-fold domains"/>
    <property type="match status" value="1"/>
</dbReference>
<dbReference type="GO" id="GO:0004029">
    <property type="term" value="F:aldehyde dehydrogenase (NAD+) activity"/>
    <property type="evidence" value="ECO:0007669"/>
    <property type="project" value="TreeGrafter"/>
</dbReference>
<dbReference type="EMBL" id="RZUL01000004">
    <property type="protein sequence ID" value="RVT40171.1"/>
    <property type="molecule type" value="Genomic_DNA"/>
</dbReference>
<comment type="caution">
    <text evidence="3">The sequence shown here is derived from an EMBL/GenBank/DDBJ whole genome shotgun (WGS) entry which is preliminary data.</text>
</comment>
<keyword evidence="4" id="KW-1185">Reference proteome</keyword>
<gene>
    <name evidence="3" type="ORF">ENE74_12540</name>
</gene>
<dbReference type="RefSeq" id="WP_127691269.1">
    <property type="nucleotide sequence ID" value="NZ_RZUL01000004.1"/>
</dbReference>
<name>A0A437J5P5_9SPHN</name>
<evidence type="ECO:0000313" key="4">
    <source>
        <dbReference type="Proteomes" id="UP000282977"/>
    </source>
</evidence>
<dbReference type="OrthoDB" id="9801785at2"/>
<dbReference type="Pfam" id="PF01370">
    <property type="entry name" value="Epimerase"/>
    <property type="match status" value="1"/>
</dbReference>
<evidence type="ECO:0000313" key="3">
    <source>
        <dbReference type="EMBL" id="RVT40171.1"/>
    </source>
</evidence>
<reference evidence="3 4" key="1">
    <citation type="submission" date="2019-01" db="EMBL/GenBank/DDBJ databases">
        <authorList>
            <person name="Chen W.-M."/>
        </authorList>
    </citation>
    <scope>NUCLEOTIDE SEQUENCE [LARGE SCALE GENOMIC DNA]</scope>
    <source>
        <strain evidence="3 4">TLA-22</strain>
    </source>
</reference>
<dbReference type="InterPro" id="IPR036291">
    <property type="entry name" value="NAD(P)-bd_dom_sf"/>
</dbReference>
<dbReference type="PANTHER" id="PTHR48079:SF6">
    <property type="entry name" value="NAD(P)-BINDING DOMAIN-CONTAINING PROTEIN-RELATED"/>
    <property type="match status" value="1"/>
</dbReference>
<dbReference type="InterPro" id="IPR001509">
    <property type="entry name" value="Epimerase_deHydtase"/>
</dbReference>
<feature type="domain" description="NAD-dependent epimerase/dehydratase" evidence="2">
    <location>
        <begin position="6"/>
        <end position="233"/>
    </location>
</feature>
<dbReference type="AlphaFoldDB" id="A0A437J5P5"/>
<dbReference type="InterPro" id="IPR051783">
    <property type="entry name" value="NAD(P)-dependent_oxidoreduct"/>
</dbReference>
<accession>A0A437J5P5</accession>
<protein>
    <submittedName>
        <fullName evidence="3">NAD-dependent epimerase/dehydratase family protein</fullName>
    </submittedName>
</protein>
<sequence length="367" mass="39802">MSQTAFVTGATGLLGNNLVRLLSQKGWRVKALARSREKASRQLGGIANVEIVLGDMTDVAGFADSLVGSDVLFHTAAHFRDSYKGGDHWPMLHRINVSGTRALLQAAHAAGVRRMIHTSSIAVLDGPRGATMNETMLRALPEKDAYYRSKVMSDREVQAFLERHPDFSATFVLPGWMHGPGDVGPTQAGQTVMDFVNRKLPGIVPATFAFVDARDVALAQIAAAERGGRGERYLAAGRHMAIAELFDRLEALTGVPGPKRRIPAWQLYVIAGIAETIARISGKPALLSWATVQVMMQERERSRFDHSKSEAALGLTFRPVDETLRDEIAWFRANGFLAAGPSQTRADPGVGQPCPAHRGSVDGEAWS</sequence>
<dbReference type="PANTHER" id="PTHR48079">
    <property type="entry name" value="PROTEIN YEEZ"/>
    <property type="match status" value="1"/>
</dbReference>